<accession>A0ABZ3F7R6</accession>
<dbReference type="Pfam" id="PF10588">
    <property type="entry name" value="NADH-G_4Fe-4S_3"/>
    <property type="match status" value="1"/>
</dbReference>
<evidence type="ECO:0000256" key="4">
    <source>
        <dbReference type="ARBA" id="ARBA00023014"/>
    </source>
</evidence>
<dbReference type="RefSeq" id="WP_300448042.1">
    <property type="nucleotide sequence ID" value="NZ_CP145316.1"/>
</dbReference>
<dbReference type="PANTHER" id="PTHR24960:SF84">
    <property type="entry name" value="HYDROGENASE SUBUNIT"/>
    <property type="match status" value="1"/>
</dbReference>
<keyword evidence="1" id="KW-0004">4Fe-4S</keyword>
<proteinExistence type="predicted"/>
<dbReference type="InterPro" id="IPR036010">
    <property type="entry name" value="2Fe-2S_ferredoxin-like_sf"/>
</dbReference>
<dbReference type="PROSITE" id="PS51085">
    <property type="entry name" value="2FE2S_FER_2"/>
    <property type="match status" value="1"/>
</dbReference>
<protein>
    <submittedName>
        <fullName evidence="9">NADH-quinone oxidoreductase subunit G</fullName>
        <ecNumber evidence="9">1.6.5.9</ecNumber>
    </submittedName>
</protein>
<gene>
    <name evidence="9" type="ORF">V3I05_00700</name>
</gene>
<dbReference type="PROSITE" id="PS51669">
    <property type="entry name" value="4FE4S_MOW_BIS_MGD"/>
    <property type="match status" value="1"/>
</dbReference>
<feature type="domain" description="4Fe-4S ferredoxin-type" evidence="6">
    <location>
        <begin position="136"/>
        <end position="165"/>
    </location>
</feature>
<dbReference type="SMART" id="SM00926">
    <property type="entry name" value="Molybdop_Fe4S4"/>
    <property type="match status" value="1"/>
</dbReference>
<organism evidence="9 10">
    <name type="scientific">Helicobacter mastomyrinus</name>
    <dbReference type="NCBI Taxonomy" id="287948"/>
    <lineage>
        <taxon>Bacteria</taxon>
        <taxon>Pseudomonadati</taxon>
        <taxon>Campylobacterota</taxon>
        <taxon>Epsilonproteobacteria</taxon>
        <taxon>Campylobacterales</taxon>
        <taxon>Helicobacteraceae</taxon>
        <taxon>Helicobacter</taxon>
    </lineage>
</organism>
<evidence type="ECO:0000259" key="6">
    <source>
        <dbReference type="PROSITE" id="PS51379"/>
    </source>
</evidence>
<evidence type="ECO:0000259" key="5">
    <source>
        <dbReference type="PROSITE" id="PS51085"/>
    </source>
</evidence>
<dbReference type="EC" id="1.6.5.9" evidence="9"/>
<keyword evidence="3" id="KW-0408">Iron</keyword>
<dbReference type="NCBIfam" id="NF006305">
    <property type="entry name" value="PRK08493.1"/>
    <property type="match status" value="1"/>
</dbReference>
<dbReference type="Gene3D" id="3.10.20.740">
    <property type="match status" value="1"/>
</dbReference>
<keyword evidence="10" id="KW-1185">Reference proteome</keyword>
<evidence type="ECO:0000259" key="8">
    <source>
        <dbReference type="PROSITE" id="PS51839"/>
    </source>
</evidence>
<evidence type="ECO:0000259" key="7">
    <source>
        <dbReference type="PROSITE" id="PS51669"/>
    </source>
</evidence>
<keyword evidence="4" id="KW-0411">Iron-sulfur</keyword>
<dbReference type="InterPro" id="IPR019574">
    <property type="entry name" value="NADH_UbQ_OxRdtase_Gsu_4Fe4S-bd"/>
</dbReference>
<evidence type="ECO:0000256" key="3">
    <source>
        <dbReference type="ARBA" id="ARBA00023004"/>
    </source>
</evidence>
<feature type="domain" description="4Fe-4S ferredoxin-type" evidence="6">
    <location>
        <begin position="195"/>
        <end position="227"/>
    </location>
</feature>
<dbReference type="InterPro" id="IPR017900">
    <property type="entry name" value="4Fe4S_Fe_S_CS"/>
</dbReference>
<dbReference type="EMBL" id="CP145316">
    <property type="protein sequence ID" value="XAM18250.1"/>
    <property type="molecule type" value="Genomic_DNA"/>
</dbReference>
<dbReference type="PROSITE" id="PS00198">
    <property type="entry name" value="4FE4S_FER_1"/>
    <property type="match status" value="1"/>
</dbReference>
<dbReference type="SUPFAM" id="SSF54292">
    <property type="entry name" value="2Fe-2S ferredoxin-like"/>
    <property type="match status" value="1"/>
</dbReference>
<sequence>MSEITITINGQNIACNESESILQIARRKGIEIPAICYLSNCSPTVACKLCMVDIDGKRNYSCNAKAKDGMNILTHTPEILEERNAIMQSYDVNHPLQCGVCDKSGECELQNYTLKMNVTTQEYHIKESDKPHKSWAKAVYDPNLCIMCERCATTCKDNLGESKLKAQKAPLEPLDNALWKDSMPKDALSVWARKQKALIDFVSDTPCFDCGECISVCPVGALSTNDFKYKSNAWELKKIDSTCFHCPMGCKITYEVRHNDTLGTPHIYRIKNDFYFNPICGAGRYGYDVSSSINPTQNLQAAIEAFKKATHINIGNQTTNEEAFVLNHLAKSLNCTLHNDEALHFKHFINTFLTYARKSMLNHLDSFRESQNAIIIGSALNYQVPNLRYMLNNKLKLLKGSQAIYMHPLDDSLTTSLSKNLTHIAYHPDALCVAVGSVALAYLMDNPSQDTETQMLQTLLQPIIASKQSISKPITKEIKKTITTTNEAGEEVKEEIAETIEEMQEEIIYQTLIDAHISMEHLNALAQMLTTNPVLVLGADVYENANMQILAQILAILERKNVLKTIFIPPFANALGLAMICDLSPKESANEGFSIGFRDKGDFVCESNFISIDSQMPTSPTTPDFILPALNQMEGTYTSIDCRILPLKPALPFNGYDLSDIAKAFDMKGDYLIDYTSLICGCEFDDFKNEYLNDGTDMRGYRFKSLPLAPLDLPHSLPLTLPTYKQTFNAYKLHSPSQFNTYTAGSAHLQNKMGIYVSHALLQELGLEEGDSITLTDNIHQVKGAVFVDYYLNSSYFLINPMLEGADKVFNTTLWTHLHISHKEEA</sequence>
<keyword evidence="2" id="KW-0479">Metal-binding</keyword>
<dbReference type="PROSITE" id="PS51839">
    <property type="entry name" value="4FE4S_HC3"/>
    <property type="match status" value="1"/>
</dbReference>
<dbReference type="InterPro" id="IPR050157">
    <property type="entry name" value="PSI_iron-sulfur_center"/>
</dbReference>
<feature type="domain" description="4Fe-4S His(Cys)3-ligated-type" evidence="8">
    <location>
        <begin position="78"/>
        <end position="117"/>
    </location>
</feature>
<name>A0ABZ3F7R6_9HELI</name>
<evidence type="ECO:0000256" key="1">
    <source>
        <dbReference type="ARBA" id="ARBA00022485"/>
    </source>
</evidence>
<reference evidence="9 10" key="1">
    <citation type="submission" date="2024-02" db="EMBL/GenBank/DDBJ databases">
        <title>Genome and pathogenicity analysis of Helicobacter mastomyrinus isolated from mice.</title>
        <authorList>
            <person name="Zhu L."/>
        </authorList>
    </citation>
    <scope>NUCLEOTIDE SEQUENCE [LARGE SCALE GENOMIC DNA]</scope>
    <source>
        <strain evidence="9 10">Hm-17</strain>
    </source>
</reference>
<dbReference type="GO" id="GO:0050136">
    <property type="term" value="F:NADH dehydrogenase (quinone) (non-electrogenic) activity"/>
    <property type="evidence" value="ECO:0007669"/>
    <property type="project" value="UniProtKB-EC"/>
</dbReference>
<dbReference type="PANTHER" id="PTHR24960">
    <property type="entry name" value="PHOTOSYSTEM I IRON-SULFUR CENTER-RELATED"/>
    <property type="match status" value="1"/>
</dbReference>
<dbReference type="Pfam" id="PF13510">
    <property type="entry name" value="Fer2_4"/>
    <property type="match status" value="1"/>
</dbReference>
<dbReference type="Proteomes" id="UP001434737">
    <property type="component" value="Chromosome"/>
</dbReference>
<feature type="domain" description="2Fe-2S ferredoxin-type" evidence="5">
    <location>
        <begin position="2"/>
        <end position="78"/>
    </location>
</feature>
<evidence type="ECO:0000313" key="10">
    <source>
        <dbReference type="Proteomes" id="UP001434737"/>
    </source>
</evidence>
<dbReference type="InterPro" id="IPR017896">
    <property type="entry name" value="4Fe4S_Fe-S-bd"/>
</dbReference>
<dbReference type="Gene3D" id="3.30.70.20">
    <property type="match status" value="1"/>
</dbReference>
<keyword evidence="9" id="KW-0560">Oxidoreductase</keyword>
<evidence type="ECO:0000256" key="2">
    <source>
        <dbReference type="ARBA" id="ARBA00022723"/>
    </source>
</evidence>
<dbReference type="InterPro" id="IPR006963">
    <property type="entry name" value="Mopterin_OxRdtase_4Fe-4S_dom"/>
</dbReference>
<dbReference type="SMART" id="SM00929">
    <property type="entry name" value="NADH-G_4Fe-4S_3"/>
    <property type="match status" value="1"/>
</dbReference>
<evidence type="ECO:0000313" key="9">
    <source>
        <dbReference type="EMBL" id="XAM18250.1"/>
    </source>
</evidence>
<dbReference type="InterPro" id="IPR001041">
    <property type="entry name" value="2Fe-2S_ferredoxin-type"/>
</dbReference>
<dbReference type="PROSITE" id="PS51379">
    <property type="entry name" value="4FE4S_FER_2"/>
    <property type="match status" value="2"/>
</dbReference>
<dbReference type="SUPFAM" id="SSF54862">
    <property type="entry name" value="4Fe-4S ferredoxins"/>
    <property type="match status" value="1"/>
</dbReference>
<dbReference type="CDD" id="cd00207">
    <property type="entry name" value="fer2"/>
    <property type="match status" value="1"/>
</dbReference>
<feature type="domain" description="4Fe-4S Mo/W bis-MGD-type" evidence="7">
    <location>
        <begin position="236"/>
        <end position="294"/>
    </location>
</feature>
<dbReference type="SUPFAM" id="SSF53706">
    <property type="entry name" value="Formate dehydrogenase/DMSO reductase, domains 1-3"/>
    <property type="match status" value="1"/>
</dbReference>